<feature type="region of interest" description="Disordered" evidence="1">
    <location>
        <begin position="113"/>
        <end position="140"/>
    </location>
</feature>
<feature type="compositionally biased region" description="Basic and acidic residues" evidence="1">
    <location>
        <begin position="450"/>
        <end position="486"/>
    </location>
</feature>
<keyword evidence="3" id="KW-1185">Reference proteome</keyword>
<accession>A0A6G1I1E7</accession>
<feature type="region of interest" description="Disordered" evidence="1">
    <location>
        <begin position="173"/>
        <end position="236"/>
    </location>
</feature>
<evidence type="ECO:0000313" key="2">
    <source>
        <dbReference type="EMBL" id="KAF2402118.1"/>
    </source>
</evidence>
<dbReference type="Proteomes" id="UP000799640">
    <property type="component" value="Unassembled WGS sequence"/>
</dbReference>
<feature type="compositionally biased region" description="Polar residues" evidence="1">
    <location>
        <begin position="208"/>
        <end position="227"/>
    </location>
</feature>
<feature type="compositionally biased region" description="Low complexity" evidence="1">
    <location>
        <begin position="113"/>
        <end position="123"/>
    </location>
</feature>
<feature type="region of interest" description="Disordered" evidence="1">
    <location>
        <begin position="433"/>
        <end position="496"/>
    </location>
</feature>
<feature type="region of interest" description="Disordered" evidence="1">
    <location>
        <begin position="250"/>
        <end position="310"/>
    </location>
</feature>
<dbReference type="EMBL" id="ML996691">
    <property type="protein sequence ID" value="KAF2402118.1"/>
    <property type="molecule type" value="Genomic_DNA"/>
</dbReference>
<protein>
    <submittedName>
        <fullName evidence="2">Uncharacterized protein</fullName>
    </submittedName>
</protein>
<dbReference type="AlphaFoldDB" id="A0A6G1I1E7"/>
<organism evidence="2 3">
    <name type="scientific">Trichodelitschia bisporula</name>
    <dbReference type="NCBI Taxonomy" id="703511"/>
    <lineage>
        <taxon>Eukaryota</taxon>
        <taxon>Fungi</taxon>
        <taxon>Dikarya</taxon>
        <taxon>Ascomycota</taxon>
        <taxon>Pezizomycotina</taxon>
        <taxon>Dothideomycetes</taxon>
        <taxon>Dothideomycetes incertae sedis</taxon>
        <taxon>Phaeotrichales</taxon>
        <taxon>Phaeotrichaceae</taxon>
        <taxon>Trichodelitschia</taxon>
    </lineage>
</organism>
<evidence type="ECO:0000313" key="3">
    <source>
        <dbReference type="Proteomes" id="UP000799640"/>
    </source>
</evidence>
<feature type="compositionally biased region" description="Polar residues" evidence="1">
    <location>
        <begin position="266"/>
        <end position="283"/>
    </location>
</feature>
<name>A0A6G1I1E7_9PEZI</name>
<reference evidence="2" key="1">
    <citation type="journal article" date="2020" name="Stud. Mycol.">
        <title>101 Dothideomycetes genomes: a test case for predicting lifestyles and emergence of pathogens.</title>
        <authorList>
            <person name="Haridas S."/>
            <person name="Albert R."/>
            <person name="Binder M."/>
            <person name="Bloem J."/>
            <person name="Labutti K."/>
            <person name="Salamov A."/>
            <person name="Andreopoulos B."/>
            <person name="Baker S."/>
            <person name="Barry K."/>
            <person name="Bills G."/>
            <person name="Bluhm B."/>
            <person name="Cannon C."/>
            <person name="Castanera R."/>
            <person name="Culley D."/>
            <person name="Daum C."/>
            <person name="Ezra D."/>
            <person name="Gonzalez J."/>
            <person name="Henrissat B."/>
            <person name="Kuo A."/>
            <person name="Liang C."/>
            <person name="Lipzen A."/>
            <person name="Lutzoni F."/>
            <person name="Magnuson J."/>
            <person name="Mondo S."/>
            <person name="Nolan M."/>
            <person name="Ohm R."/>
            <person name="Pangilinan J."/>
            <person name="Park H.-J."/>
            <person name="Ramirez L."/>
            <person name="Alfaro M."/>
            <person name="Sun H."/>
            <person name="Tritt A."/>
            <person name="Yoshinaga Y."/>
            <person name="Zwiers L.-H."/>
            <person name="Turgeon B."/>
            <person name="Goodwin S."/>
            <person name="Spatafora J."/>
            <person name="Crous P."/>
            <person name="Grigoriev I."/>
        </authorList>
    </citation>
    <scope>NUCLEOTIDE SEQUENCE</scope>
    <source>
        <strain evidence="2">CBS 262.69</strain>
    </source>
</reference>
<feature type="region of interest" description="Disordered" evidence="1">
    <location>
        <begin position="351"/>
        <end position="371"/>
    </location>
</feature>
<sequence length="512" mass="56520">MGQRYDRTAARHAQAWMLANHAHGICQIRNALLAESQRLSLSIEVAADTIEGSDTLVSKLKLYKWRVDTLIAYLGWADKAVISRIAEHHGKHMLQLSTHIFLQQHTFKIQFPSSPSTTLSSSTMVGPSRRLGDAAQSPGVTGGHNWVEDLVLGKKSVDIVDGLPDTRTRYSKTKPQISVSPNKRTSVPPVVAFPNTRTSVPPAAASPNMRTSRPLTRASPNKQTSVPATGITPNKRAGIHSAGALLNKRTSVHSPIVPSPSKRKSLSASPNWRQSMTLNSQVPDDTLASRWPERHSPESPSYGNTEGKPTITETPNIQQRSKMTTGHATASFQKLEAEKRLSAQLITAIRQKEQRAQEEPRSKEEHVKEQHVKEQKRMYAKRMAAKHAEGTQVPMLADKRKSVQMWLEGVEHFALPEPDPQGDILRELGDQPSILHNDVPYSSDTAPPPGDRELAGGRKHNDTSSSEKRPLQDTVDAKDKAGDTRHTFLTAKQKPEGLKKLKQWISDKVSSG</sequence>
<feature type="compositionally biased region" description="Polar residues" evidence="1">
    <location>
        <begin position="173"/>
        <end position="185"/>
    </location>
</feature>
<proteinExistence type="predicted"/>
<gene>
    <name evidence="2" type="ORF">EJ06DRAFT_520201</name>
</gene>
<evidence type="ECO:0000256" key="1">
    <source>
        <dbReference type="SAM" id="MobiDB-lite"/>
    </source>
</evidence>